<gene>
    <name evidence="2" type="ORF">COCSUDRAFT_54497</name>
</gene>
<organism evidence="2 3">
    <name type="scientific">Coccomyxa subellipsoidea (strain C-169)</name>
    <name type="common">Green microalga</name>
    <dbReference type="NCBI Taxonomy" id="574566"/>
    <lineage>
        <taxon>Eukaryota</taxon>
        <taxon>Viridiplantae</taxon>
        <taxon>Chlorophyta</taxon>
        <taxon>core chlorophytes</taxon>
        <taxon>Trebouxiophyceae</taxon>
        <taxon>Trebouxiophyceae incertae sedis</taxon>
        <taxon>Coccomyxaceae</taxon>
        <taxon>Coccomyxa</taxon>
        <taxon>Coccomyxa subellipsoidea</taxon>
    </lineage>
</organism>
<dbReference type="InterPro" id="IPR017136">
    <property type="entry name" value="UCP037205"/>
</dbReference>
<name>I0YND6_COCSC</name>
<reference evidence="2 3" key="1">
    <citation type="journal article" date="2012" name="Genome Biol.">
        <title>The genome of the polar eukaryotic microalga coccomyxa subellipsoidea reveals traits of cold adaptation.</title>
        <authorList>
            <person name="Blanc G."/>
            <person name="Agarkova I."/>
            <person name="Grimwood J."/>
            <person name="Kuo A."/>
            <person name="Brueggeman A."/>
            <person name="Dunigan D."/>
            <person name="Gurnon J."/>
            <person name="Ladunga I."/>
            <person name="Lindquist E."/>
            <person name="Lucas S."/>
            <person name="Pangilinan J."/>
            <person name="Proschold T."/>
            <person name="Salamov A."/>
            <person name="Schmutz J."/>
            <person name="Weeks D."/>
            <person name="Yamada T."/>
            <person name="Claverie J.M."/>
            <person name="Grigoriev I."/>
            <person name="Van Etten J."/>
            <person name="Lomsadze A."/>
            <person name="Borodovsky M."/>
        </authorList>
    </citation>
    <scope>NUCLEOTIDE SEQUENCE [LARGE SCALE GENOMIC DNA]</scope>
    <source>
        <strain evidence="2 3">C-169</strain>
    </source>
</reference>
<dbReference type="GeneID" id="17037879"/>
<evidence type="ECO:0000313" key="3">
    <source>
        <dbReference type="Proteomes" id="UP000007264"/>
    </source>
</evidence>
<dbReference type="RefSeq" id="XP_005644449.1">
    <property type="nucleotide sequence ID" value="XM_005644392.1"/>
</dbReference>
<dbReference type="Pfam" id="PF10013">
    <property type="entry name" value="DUF2256"/>
    <property type="match status" value="1"/>
</dbReference>
<dbReference type="PANTHER" id="PTHR37463:SF1">
    <property type="entry name" value="DUF2256 DOMAIN-CONTAINING PROTEIN"/>
    <property type="match status" value="1"/>
</dbReference>
<evidence type="ECO:0008006" key="4">
    <source>
        <dbReference type="Google" id="ProtNLM"/>
    </source>
</evidence>
<keyword evidence="3" id="KW-1185">Reference proteome</keyword>
<dbReference type="eggNOG" id="ENOG502SG5J">
    <property type="taxonomic scope" value="Eukaryota"/>
</dbReference>
<dbReference type="Proteomes" id="UP000007264">
    <property type="component" value="Unassembled WGS sequence"/>
</dbReference>
<dbReference type="AlphaFoldDB" id="I0YND6"/>
<evidence type="ECO:0000313" key="2">
    <source>
        <dbReference type="EMBL" id="EIE19905.1"/>
    </source>
</evidence>
<dbReference type="EMBL" id="AGSI01000017">
    <property type="protein sequence ID" value="EIE19905.1"/>
    <property type="molecule type" value="Genomic_DNA"/>
</dbReference>
<protein>
    <recommendedName>
        <fullName evidence="4">DUF2256 domain-containing protein</fullName>
    </recommendedName>
</protein>
<feature type="region of interest" description="Disordered" evidence="1">
    <location>
        <begin position="78"/>
        <end position="101"/>
    </location>
</feature>
<evidence type="ECO:0000256" key="1">
    <source>
        <dbReference type="SAM" id="MobiDB-lite"/>
    </source>
</evidence>
<accession>I0YND6</accession>
<dbReference type="KEGG" id="csl:COCSUDRAFT_54497"/>
<sequence>MPLVLHVLRLALRVQPALHQPSRSLKMRIEAKKGSNATKVVAKANLPIKMCVTCNRPFTWRKKWEKCWDDVKYCSDRCRRSRGQKTAESTDEKNAGAVDDQ</sequence>
<dbReference type="PANTHER" id="PTHR37463">
    <property type="entry name" value="GSL3115 PROTEIN"/>
    <property type="match status" value="1"/>
</dbReference>
<proteinExistence type="predicted"/>
<dbReference type="OrthoDB" id="537467at2759"/>
<comment type="caution">
    <text evidence="2">The sequence shown here is derived from an EMBL/GenBank/DDBJ whole genome shotgun (WGS) entry which is preliminary data.</text>
</comment>